<dbReference type="AlphaFoldDB" id="A0A8H4J8I3"/>
<evidence type="ECO:0000313" key="2">
    <source>
        <dbReference type="Proteomes" id="UP000572817"/>
    </source>
</evidence>
<organism evidence="1 2">
    <name type="scientific">Botryosphaeria dothidea</name>
    <dbReference type="NCBI Taxonomy" id="55169"/>
    <lineage>
        <taxon>Eukaryota</taxon>
        <taxon>Fungi</taxon>
        <taxon>Dikarya</taxon>
        <taxon>Ascomycota</taxon>
        <taxon>Pezizomycotina</taxon>
        <taxon>Dothideomycetes</taxon>
        <taxon>Dothideomycetes incertae sedis</taxon>
        <taxon>Botryosphaeriales</taxon>
        <taxon>Botryosphaeriaceae</taxon>
        <taxon>Botryosphaeria</taxon>
    </lineage>
</organism>
<comment type="caution">
    <text evidence="1">The sequence shown here is derived from an EMBL/GenBank/DDBJ whole genome shotgun (WGS) entry which is preliminary data.</text>
</comment>
<protein>
    <recommendedName>
        <fullName evidence="3">F-box domain-containing protein</fullName>
    </recommendedName>
</protein>
<keyword evidence="2" id="KW-1185">Reference proteome</keyword>
<dbReference type="Proteomes" id="UP000572817">
    <property type="component" value="Unassembled WGS sequence"/>
</dbReference>
<reference evidence="1" key="1">
    <citation type="submission" date="2020-04" db="EMBL/GenBank/DDBJ databases">
        <title>Genome Assembly and Annotation of Botryosphaeria dothidea sdau 11-99, a Latent Pathogen of Apple Fruit Ring Rot in China.</title>
        <authorList>
            <person name="Yu C."/>
            <person name="Diao Y."/>
            <person name="Lu Q."/>
            <person name="Zhao J."/>
            <person name="Cui S."/>
            <person name="Peng C."/>
            <person name="He B."/>
            <person name="Liu H."/>
        </authorList>
    </citation>
    <scope>NUCLEOTIDE SEQUENCE [LARGE SCALE GENOMIC DNA]</scope>
    <source>
        <strain evidence="1">Sdau11-99</strain>
    </source>
</reference>
<evidence type="ECO:0000313" key="1">
    <source>
        <dbReference type="EMBL" id="KAF4312918.1"/>
    </source>
</evidence>
<name>A0A8H4J8I3_9PEZI</name>
<accession>A0A8H4J8I3</accession>
<evidence type="ECO:0008006" key="3">
    <source>
        <dbReference type="Google" id="ProtNLM"/>
    </source>
</evidence>
<gene>
    <name evidence="1" type="ORF">GTA08_BOTSDO00603</name>
</gene>
<proteinExistence type="predicted"/>
<dbReference type="EMBL" id="WWBZ02000001">
    <property type="protein sequence ID" value="KAF4312918.1"/>
    <property type="molecule type" value="Genomic_DNA"/>
</dbReference>
<sequence>MASLRENTAVPPPHNQYIGFAQLPDELLLIIVSHVEKKNDLVTLCRISHNLCRIIQPGLFQDCRVRPRDYRSFLGMVVIHPNLAASVTSLDFDLNMVYEPMDYWGSNRTQPTISTLLADRVLERTLRRCRSGSIDLLHFNTIMLATFSLIDNVNMLHGLSANDGEVILVLLLLSLPNLQSLHIWRNSIEPRKSKTKLLGYFLDSL</sequence>